<protein>
    <submittedName>
        <fullName evidence="1">Uncharacterized protein</fullName>
    </submittedName>
</protein>
<evidence type="ECO:0000313" key="1">
    <source>
        <dbReference type="EMBL" id="KAK7350651.1"/>
    </source>
</evidence>
<accession>A0AAN9MAU8</accession>
<evidence type="ECO:0000313" key="2">
    <source>
        <dbReference type="Proteomes" id="UP001367508"/>
    </source>
</evidence>
<comment type="caution">
    <text evidence="1">The sequence shown here is derived from an EMBL/GenBank/DDBJ whole genome shotgun (WGS) entry which is preliminary data.</text>
</comment>
<dbReference type="EMBL" id="JAYMYQ010000002">
    <property type="protein sequence ID" value="KAK7350651.1"/>
    <property type="molecule type" value="Genomic_DNA"/>
</dbReference>
<proteinExistence type="predicted"/>
<gene>
    <name evidence="1" type="ORF">VNO77_09499</name>
</gene>
<dbReference type="AlphaFoldDB" id="A0AAN9MAU8"/>
<keyword evidence="2" id="KW-1185">Reference proteome</keyword>
<organism evidence="1 2">
    <name type="scientific">Canavalia gladiata</name>
    <name type="common">Sword bean</name>
    <name type="synonym">Dolichos gladiatus</name>
    <dbReference type="NCBI Taxonomy" id="3824"/>
    <lineage>
        <taxon>Eukaryota</taxon>
        <taxon>Viridiplantae</taxon>
        <taxon>Streptophyta</taxon>
        <taxon>Embryophyta</taxon>
        <taxon>Tracheophyta</taxon>
        <taxon>Spermatophyta</taxon>
        <taxon>Magnoliopsida</taxon>
        <taxon>eudicotyledons</taxon>
        <taxon>Gunneridae</taxon>
        <taxon>Pentapetalae</taxon>
        <taxon>rosids</taxon>
        <taxon>fabids</taxon>
        <taxon>Fabales</taxon>
        <taxon>Fabaceae</taxon>
        <taxon>Papilionoideae</taxon>
        <taxon>50 kb inversion clade</taxon>
        <taxon>NPAAA clade</taxon>
        <taxon>indigoferoid/millettioid clade</taxon>
        <taxon>Phaseoleae</taxon>
        <taxon>Canavalia</taxon>
    </lineage>
</organism>
<sequence length="108" mass="12097">MSDRILVQSDPFDNSVNVQINTFAIPVKSSNFSVTGITRSQDKMGTHQYSSCSIKMPHCRNMIPLHANLNSDDCDSDPKSRITIICSSGPLKLNQIPSKSYEYSWSLR</sequence>
<name>A0AAN9MAU8_CANGL</name>
<dbReference type="Proteomes" id="UP001367508">
    <property type="component" value="Unassembled WGS sequence"/>
</dbReference>
<reference evidence="1 2" key="1">
    <citation type="submission" date="2024-01" db="EMBL/GenBank/DDBJ databases">
        <title>The genomes of 5 underutilized Papilionoideae crops provide insights into root nodulation and disease resistanc.</title>
        <authorList>
            <person name="Jiang F."/>
        </authorList>
    </citation>
    <scope>NUCLEOTIDE SEQUENCE [LARGE SCALE GENOMIC DNA]</scope>
    <source>
        <strain evidence="1">LVBAO_FW01</strain>
        <tissue evidence="1">Leaves</tissue>
    </source>
</reference>